<evidence type="ECO:0000313" key="2">
    <source>
        <dbReference type="EMBL" id="KAF2398067.1"/>
    </source>
</evidence>
<feature type="domain" description="Putative zinc-finger" evidence="1">
    <location>
        <begin position="25"/>
        <end position="45"/>
    </location>
</feature>
<feature type="non-terminal residue" evidence="2">
    <location>
        <position position="1"/>
    </location>
</feature>
<dbReference type="Pfam" id="PF10650">
    <property type="entry name" value="zf-C3H1"/>
    <property type="match status" value="1"/>
</dbReference>
<dbReference type="InterPro" id="IPR019607">
    <property type="entry name" value="Putative_zinc-finger_domain"/>
</dbReference>
<dbReference type="AlphaFoldDB" id="A0A6G1HQE2"/>
<evidence type="ECO:0000313" key="3">
    <source>
        <dbReference type="Proteomes" id="UP000799640"/>
    </source>
</evidence>
<protein>
    <recommendedName>
        <fullName evidence="1">Putative zinc-finger domain-containing protein</fullName>
    </recommendedName>
</protein>
<dbReference type="OrthoDB" id="1922977at2759"/>
<evidence type="ECO:0000259" key="1">
    <source>
        <dbReference type="Pfam" id="PF10650"/>
    </source>
</evidence>
<feature type="non-terminal residue" evidence="2">
    <location>
        <position position="117"/>
    </location>
</feature>
<proteinExistence type="predicted"/>
<accession>A0A6G1HQE2</accession>
<reference evidence="2" key="1">
    <citation type="journal article" date="2020" name="Stud. Mycol.">
        <title>101 Dothideomycetes genomes: a test case for predicting lifestyles and emergence of pathogens.</title>
        <authorList>
            <person name="Haridas S."/>
            <person name="Albert R."/>
            <person name="Binder M."/>
            <person name="Bloem J."/>
            <person name="Labutti K."/>
            <person name="Salamov A."/>
            <person name="Andreopoulos B."/>
            <person name="Baker S."/>
            <person name="Barry K."/>
            <person name="Bills G."/>
            <person name="Bluhm B."/>
            <person name="Cannon C."/>
            <person name="Castanera R."/>
            <person name="Culley D."/>
            <person name="Daum C."/>
            <person name="Ezra D."/>
            <person name="Gonzalez J."/>
            <person name="Henrissat B."/>
            <person name="Kuo A."/>
            <person name="Liang C."/>
            <person name="Lipzen A."/>
            <person name="Lutzoni F."/>
            <person name="Magnuson J."/>
            <person name="Mondo S."/>
            <person name="Nolan M."/>
            <person name="Ohm R."/>
            <person name="Pangilinan J."/>
            <person name="Park H.-J."/>
            <person name="Ramirez L."/>
            <person name="Alfaro M."/>
            <person name="Sun H."/>
            <person name="Tritt A."/>
            <person name="Yoshinaga Y."/>
            <person name="Zwiers L.-H."/>
            <person name="Turgeon B."/>
            <person name="Goodwin S."/>
            <person name="Spatafora J."/>
            <person name="Crous P."/>
            <person name="Grigoriev I."/>
        </authorList>
    </citation>
    <scope>NUCLEOTIDE SEQUENCE</scope>
    <source>
        <strain evidence="2">CBS 262.69</strain>
    </source>
</reference>
<sequence>VAGGFRSLTYSNNIVKRNPDFRKRLCPYECSGGSCNDKDCPYMHFNELSLSDDQILVQLGLPIPGLSDDDRRRWTVELKGLIDQLRTQDVRDTEYVAAKITQFRRDFLGDQSRVLNL</sequence>
<gene>
    <name evidence="2" type="ORF">EJ06DRAFT_454975</name>
</gene>
<dbReference type="EMBL" id="ML996701">
    <property type="protein sequence ID" value="KAF2398067.1"/>
    <property type="molecule type" value="Genomic_DNA"/>
</dbReference>
<organism evidence="2 3">
    <name type="scientific">Trichodelitschia bisporula</name>
    <dbReference type="NCBI Taxonomy" id="703511"/>
    <lineage>
        <taxon>Eukaryota</taxon>
        <taxon>Fungi</taxon>
        <taxon>Dikarya</taxon>
        <taxon>Ascomycota</taxon>
        <taxon>Pezizomycotina</taxon>
        <taxon>Dothideomycetes</taxon>
        <taxon>Dothideomycetes incertae sedis</taxon>
        <taxon>Phaeotrichales</taxon>
        <taxon>Phaeotrichaceae</taxon>
        <taxon>Trichodelitschia</taxon>
    </lineage>
</organism>
<keyword evidence="3" id="KW-1185">Reference proteome</keyword>
<name>A0A6G1HQE2_9PEZI</name>
<dbReference type="Proteomes" id="UP000799640">
    <property type="component" value="Unassembled WGS sequence"/>
</dbReference>